<evidence type="ECO:0000313" key="2">
    <source>
        <dbReference type="Proteomes" id="UP000198931"/>
    </source>
</evidence>
<sequence length="35" mass="4288">MEIDFSKEAFDDLDKIEDYLLYSETIKFWKILTLN</sequence>
<accession>A0A1I3D8R1</accession>
<protein>
    <submittedName>
        <fullName evidence="1">Uncharacterized protein</fullName>
    </submittedName>
</protein>
<name>A0A1I3D8R1_9FLAO</name>
<dbReference type="AlphaFoldDB" id="A0A1I3D8R1"/>
<reference evidence="1 2" key="1">
    <citation type="submission" date="2016-10" db="EMBL/GenBank/DDBJ databases">
        <authorList>
            <person name="de Groot N.N."/>
        </authorList>
    </citation>
    <scope>NUCLEOTIDE SEQUENCE [LARGE SCALE GENOMIC DNA]</scope>
    <source>
        <strain evidence="1 2">DSM 26000</strain>
    </source>
</reference>
<keyword evidence="2" id="KW-1185">Reference proteome</keyword>
<dbReference type="Proteomes" id="UP000198931">
    <property type="component" value="Unassembled WGS sequence"/>
</dbReference>
<organism evidence="1 2">
    <name type="scientific">Halpernia frigidisoli</name>
    <dbReference type="NCBI Taxonomy" id="1125876"/>
    <lineage>
        <taxon>Bacteria</taxon>
        <taxon>Pseudomonadati</taxon>
        <taxon>Bacteroidota</taxon>
        <taxon>Flavobacteriia</taxon>
        <taxon>Flavobacteriales</taxon>
        <taxon>Weeksellaceae</taxon>
        <taxon>Chryseobacterium group</taxon>
        <taxon>Halpernia</taxon>
    </lineage>
</organism>
<dbReference type="STRING" id="1125876.SAMN05443292_0321"/>
<evidence type="ECO:0000313" key="1">
    <source>
        <dbReference type="EMBL" id="SFH83056.1"/>
    </source>
</evidence>
<dbReference type="EMBL" id="FOQT01000001">
    <property type="protein sequence ID" value="SFH83056.1"/>
    <property type="molecule type" value="Genomic_DNA"/>
</dbReference>
<gene>
    <name evidence="1" type="ORF">SAMN05443292_0321</name>
</gene>
<proteinExistence type="predicted"/>